<dbReference type="RefSeq" id="WP_180566506.1">
    <property type="nucleotide sequence ID" value="NZ_JACCKB010000001.1"/>
</dbReference>
<dbReference type="EMBL" id="JACCKB010000001">
    <property type="protein sequence ID" value="NYZ64472.1"/>
    <property type="molecule type" value="Genomic_DNA"/>
</dbReference>
<protein>
    <submittedName>
        <fullName evidence="3">Alkaline phosphatase D family protein</fullName>
    </submittedName>
</protein>
<dbReference type="Pfam" id="PF09423">
    <property type="entry name" value="PhoD"/>
    <property type="match status" value="1"/>
</dbReference>
<name>A0A853HZE4_9GAMM</name>
<proteinExistence type="predicted"/>
<evidence type="ECO:0000259" key="2">
    <source>
        <dbReference type="Pfam" id="PF16655"/>
    </source>
</evidence>
<dbReference type="Proteomes" id="UP000569732">
    <property type="component" value="Unassembled WGS sequence"/>
</dbReference>
<dbReference type="CDD" id="cd07389">
    <property type="entry name" value="MPP_PhoD"/>
    <property type="match status" value="1"/>
</dbReference>
<evidence type="ECO:0000313" key="3">
    <source>
        <dbReference type="EMBL" id="NYZ64472.1"/>
    </source>
</evidence>
<dbReference type="InterPro" id="IPR018946">
    <property type="entry name" value="PhoD-like_MPP"/>
</dbReference>
<dbReference type="InterPro" id="IPR032093">
    <property type="entry name" value="PhoD_N"/>
</dbReference>
<dbReference type="Pfam" id="PF16655">
    <property type="entry name" value="PhoD_N"/>
    <property type="match status" value="1"/>
</dbReference>
<gene>
    <name evidence="3" type="ORF">H0A36_00540</name>
</gene>
<dbReference type="AlphaFoldDB" id="A0A853HZE4"/>
<feature type="domain" description="Phospholipase D N-terminal" evidence="2">
    <location>
        <begin position="64"/>
        <end position="155"/>
    </location>
</feature>
<evidence type="ECO:0000259" key="1">
    <source>
        <dbReference type="Pfam" id="PF09423"/>
    </source>
</evidence>
<evidence type="ECO:0000313" key="4">
    <source>
        <dbReference type="Proteomes" id="UP000569732"/>
    </source>
</evidence>
<feature type="domain" description="PhoD-like phosphatase metallophosphatase" evidence="1">
    <location>
        <begin position="168"/>
        <end position="556"/>
    </location>
</feature>
<comment type="caution">
    <text evidence="3">The sequence shown here is derived from an EMBL/GenBank/DDBJ whole genome shotgun (WGS) entry which is preliminary data.</text>
</comment>
<keyword evidence="4" id="KW-1185">Reference proteome</keyword>
<dbReference type="Gene3D" id="3.60.21.70">
    <property type="entry name" value="PhoD-like phosphatase"/>
    <property type="match status" value="1"/>
</dbReference>
<dbReference type="PANTHER" id="PTHR43606">
    <property type="entry name" value="PHOSPHATASE, PUTATIVE (AFU_ORTHOLOGUE AFUA_6G08710)-RELATED"/>
    <property type="match status" value="1"/>
</dbReference>
<dbReference type="PANTHER" id="PTHR43606:SF2">
    <property type="entry name" value="ALKALINE PHOSPHATASE FAMILY PROTEIN (AFU_ORTHOLOGUE AFUA_5G03860)"/>
    <property type="match status" value="1"/>
</dbReference>
<reference evidence="3 4" key="1">
    <citation type="submission" date="2020-07" db="EMBL/GenBank/DDBJ databases">
        <title>Endozoicomonas sp. nov., isolated from sediment.</title>
        <authorList>
            <person name="Gu T."/>
        </authorList>
    </citation>
    <scope>NUCLEOTIDE SEQUENCE [LARGE SCALE GENOMIC DNA]</scope>
    <source>
        <strain evidence="3 4">SM1973</strain>
    </source>
</reference>
<accession>A0A853HZE4</accession>
<dbReference type="InterPro" id="IPR052900">
    <property type="entry name" value="Phospholipid_Metab_Enz"/>
</dbReference>
<dbReference type="SUPFAM" id="SSF56300">
    <property type="entry name" value="Metallo-dependent phosphatases"/>
    <property type="match status" value="1"/>
</dbReference>
<organism evidence="3 4">
    <name type="scientific">Spartinivicinus marinus</name>
    <dbReference type="NCBI Taxonomy" id="2994442"/>
    <lineage>
        <taxon>Bacteria</taxon>
        <taxon>Pseudomonadati</taxon>
        <taxon>Pseudomonadota</taxon>
        <taxon>Gammaproteobacteria</taxon>
        <taxon>Oceanospirillales</taxon>
        <taxon>Zooshikellaceae</taxon>
        <taxon>Spartinivicinus</taxon>
    </lineage>
</organism>
<dbReference type="Gene3D" id="2.60.40.380">
    <property type="entry name" value="Purple acid phosphatase-like, N-terminal"/>
    <property type="match status" value="1"/>
</dbReference>
<sequence length="589" mass="67418">MSVNVSRRSFVSLLGGVVTAPYLLTINNLKADTPNESIENYAVSTLPDNTTVDSDLANTVFPLSVASGDPSDTGIILWTRLSPTEFKPYEPLFFEIYADPKAELLLVQGQVDTQLVQFTDFTIKVDLSGQLQPATGYYYRFIYKGVSSRIGRCKTLPASYQTVDKINFAVLTCQDYTNGYYNAYYELSNIHEIDFVLHLGDFIYESIGDKRFQTDKYTDRKIKLNHDYSVAMNLDDYRTIYRTYRQDPWLRQALENHSWIITTDDHEIANDCYWDYQQDALGAPDHPYTNSSEFVTNRLDHLRQLKLSAQQAWCEYTPTRIKLNPNTTHPHRYSQIYRQFQFGNLVNLFMLDTRTYRTAQPCGQGDVFERYLPIGCTNGTSQANTMFGSQQKDWLYSGLASSRCRWQVLGNQTFMGRLAATLLGQELAPFSVDGWDGYQAERQQLAELSQHYDIDNLVVLTGDLHASIASYLKVNYSKSLNWNWNNLAGVEFMTPAVTSAGLIEGASRLLKYKVKRPEVVKLLSEAAVRLNNPHIKRFNANDHGFATIEFGQSHCEWRVYKVDKEQRQSAGKQLTMKVTKYDGVPWLYS</sequence>
<dbReference type="InterPro" id="IPR038607">
    <property type="entry name" value="PhoD-like_sf"/>
</dbReference>
<dbReference type="InterPro" id="IPR029052">
    <property type="entry name" value="Metallo-depent_PP-like"/>
</dbReference>